<evidence type="ECO:0000256" key="2">
    <source>
        <dbReference type="ARBA" id="ARBA00023067"/>
    </source>
</evidence>
<dbReference type="Gene3D" id="4.10.520.10">
    <property type="entry name" value="IHF-like DNA-binding proteins"/>
    <property type="match status" value="1"/>
</dbReference>
<comment type="caution">
    <text evidence="5">The sequence shown here is derived from an EMBL/GenBank/DDBJ whole genome shotgun (WGS) entry which is preliminary data.</text>
</comment>
<reference evidence="5 6" key="1">
    <citation type="journal article" date="2019" name="Nat. Med.">
        <title>A library of human gut bacterial isolates paired with longitudinal multiomics data enables mechanistic microbiome research.</title>
        <authorList>
            <person name="Poyet M."/>
            <person name="Groussin M."/>
            <person name="Gibbons S.M."/>
            <person name="Avila-Pacheco J."/>
            <person name="Jiang X."/>
            <person name="Kearney S.M."/>
            <person name="Perrotta A.R."/>
            <person name="Berdy B."/>
            <person name="Zhao S."/>
            <person name="Lieberman T.D."/>
            <person name="Swanson P.K."/>
            <person name="Smith M."/>
            <person name="Roesemann S."/>
            <person name="Alexander J.E."/>
            <person name="Rich S.A."/>
            <person name="Livny J."/>
            <person name="Vlamakis H."/>
            <person name="Clish C."/>
            <person name="Bullock K."/>
            <person name="Deik A."/>
            <person name="Scott J."/>
            <person name="Pierce K.A."/>
            <person name="Xavier R.J."/>
            <person name="Alm E.J."/>
        </authorList>
    </citation>
    <scope>NUCLEOTIDE SEQUENCE [LARGE SCALE GENOMIC DNA]</scope>
    <source>
        <strain evidence="5 6">BIOML-A160</strain>
    </source>
</reference>
<dbReference type="Pfam" id="PF00216">
    <property type="entry name" value="Bac_DNA_binding"/>
    <property type="match status" value="1"/>
</dbReference>
<dbReference type="GO" id="GO:0003677">
    <property type="term" value="F:DNA binding"/>
    <property type="evidence" value="ECO:0007669"/>
    <property type="project" value="UniProtKB-KW"/>
</dbReference>
<proteinExistence type="inferred from homology"/>
<dbReference type="EMBL" id="WCRW01000020">
    <property type="protein sequence ID" value="KAB4451670.1"/>
    <property type="molecule type" value="Genomic_DNA"/>
</dbReference>
<dbReference type="GO" id="GO:0005829">
    <property type="term" value="C:cytosol"/>
    <property type="evidence" value="ECO:0007669"/>
    <property type="project" value="TreeGrafter"/>
</dbReference>
<evidence type="ECO:0000313" key="5">
    <source>
        <dbReference type="EMBL" id="KAB4451670.1"/>
    </source>
</evidence>
<organism evidence="5 6">
    <name type="scientific">Bacteroides thetaiotaomicron</name>
    <dbReference type="NCBI Taxonomy" id="818"/>
    <lineage>
        <taxon>Bacteria</taxon>
        <taxon>Pseudomonadati</taxon>
        <taxon>Bacteroidota</taxon>
        <taxon>Bacteroidia</taxon>
        <taxon>Bacteroidales</taxon>
        <taxon>Bacteroidaceae</taxon>
        <taxon>Bacteroides</taxon>
    </lineage>
</organism>
<evidence type="ECO:0000256" key="4">
    <source>
        <dbReference type="RuleBase" id="RU003939"/>
    </source>
</evidence>
<dbReference type="GO" id="GO:0030261">
    <property type="term" value="P:chromosome condensation"/>
    <property type="evidence" value="ECO:0007669"/>
    <property type="project" value="UniProtKB-KW"/>
</dbReference>
<dbReference type="SUPFAM" id="SSF47729">
    <property type="entry name" value="IHF-like DNA-binding proteins"/>
    <property type="match status" value="1"/>
</dbReference>
<sequence>MTKAEFVNEIPSKTGVNSKETLQIVEGFMDCVKTSLSSKKEGVFLRGFGSFIVKRRAEKMGRNISKNTNVLIPAHDVPAFKPSFKLEKSKAS</sequence>
<protein>
    <submittedName>
        <fullName evidence="5">Integration host factor subunit beta</fullName>
    </submittedName>
</protein>
<comment type="similarity">
    <text evidence="1 4">Belongs to the bacterial histone-like protein family.</text>
</comment>
<dbReference type="CDD" id="cd13836">
    <property type="entry name" value="IHF_B"/>
    <property type="match status" value="1"/>
</dbReference>
<gene>
    <name evidence="5" type="ORF">GAN75_22255</name>
</gene>
<dbReference type="AlphaFoldDB" id="A0A7J5JKK1"/>
<dbReference type="PANTHER" id="PTHR33175:SF3">
    <property type="entry name" value="DNA-BINDING PROTEIN HU-BETA"/>
    <property type="match status" value="1"/>
</dbReference>
<keyword evidence="3" id="KW-0238">DNA-binding</keyword>
<evidence type="ECO:0000256" key="3">
    <source>
        <dbReference type="ARBA" id="ARBA00023125"/>
    </source>
</evidence>
<dbReference type="InterPro" id="IPR010992">
    <property type="entry name" value="IHF-like_DNA-bd_dom_sf"/>
</dbReference>
<evidence type="ECO:0000256" key="1">
    <source>
        <dbReference type="ARBA" id="ARBA00010529"/>
    </source>
</evidence>
<name>A0A7J5JKK1_BACT4</name>
<dbReference type="PRINTS" id="PR01727">
    <property type="entry name" value="DNABINDINGHU"/>
</dbReference>
<dbReference type="SMART" id="SM00411">
    <property type="entry name" value="BHL"/>
    <property type="match status" value="1"/>
</dbReference>
<keyword evidence="2" id="KW-0226">DNA condensation</keyword>
<dbReference type="Proteomes" id="UP000436825">
    <property type="component" value="Unassembled WGS sequence"/>
</dbReference>
<dbReference type="RefSeq" id="WP_211479145.1">
    <property type="nucleotide sequence ID" value="NZ_CP072224.1"/>
</dbReference>
<evidence type="ECO:0000313" key="6">
    <source>
        <dbReference type="Proteomes" id="UP000436825"/>
    </source>
</evidence>
<accession>A0A7J5JKK1</accession>
<dbReference type="PANTHER" id="PTHR33175">
    <property type="entry name" value="DNA-BINDING PROTEIN HU"/>
    <property type="match status" value="1"/>
</dbReference>
<dbReference type="GO" id="GO:0030527">
    <property type="term" value="F:structural constituent of chromatin"/>
    <property type="evidence" value="ECO:0007669"/>
    <property type="project" value="InterPro"/>
</dbReference>
<dbReference type="InterPro" id="IPR000119">
    <property type="entry name" value="Hist_DNA-bd"/>
</dbReference>